<keyword evidence="1" id="KW-1133">Transmembrane helix</keyword>
<reference evidence="2 3" key="1">
    <citation type="submission" date="2020-08" db="EMBL/GenBank/DDBJ databases">
        <title>Genomic Encyclopedia of Type Strains, Phase IV (KMG-IV): sequencing the most valuable type-strain genomes for metagenomic binning, comparative biology and taxonomic classification.</title>
        <authorList>
            <person name="Goeker M."/>
        </authorList>
    </citation>
    <scope>NUCLEOTIDE SEQUENCE [LARGE SCALE GENOMIC DNA]</scope>
    <source>
        <strain evidence="2 3">DSM 102983</strain>
    </source>
</reference>
<dbReference type="EMBL" id="JACHOC010000002">
    <property type="protein sequence ID" value="MBB4621636.1"/>
    <property type="molecule type" value="Genomic_DNA"/>
</dbReference>
<evidence type="ECO:0000313" key="2">
    <source>
        <dbReference type="EMBL" id="MBB4621636.1"/>
    </source>
</evidence>
<protein>
    <submittedName>
        <fullName evidence="2">Uncharacterized protein</fullName>
    </submittedName>
</protein>
<accession>A0ABR6KJF9</accession>
<proteinExistence type="predicted"/>
<name>A0ABR6KJF9_9BACT</name>
<evidence type="ECO:0000313" key="3">
    <source>
        <dbReference type="Proteomes" id="UP000533637"/>
    </source>
</evidence>
<organism evidence="2 3">
    <name type="scientific">Parabacteroides faecis</name>
    <dbReference type="NCBI Taxonomy" id="1217282"/>
    <lineage>
        <taxon>Bacteria</taxon>
        <taxon>Pseudomonadati</taxon>
        <taxon>Bacteroidota</taxon>
        <taxon>Bacteroidia</taxon>
        <taxon>Bacteroidales</taxon>
        <taxon>Tannerellaceae</taxon>
        <taxon>Parabacteroides</taxon>
    </lineage>
</organism>
<keyword evidence="1" id="KW-0812">Transmembrane</keyword>
<evidence type="ECO:0000256" key="1">
    <source>
        <dbReference type="SAM" id="Phobius"/>
    </source>
</evidence>
<feature type="transmembrane region" description="Helical" evidence="1">
    <location>
        <begin position="20"/>
        <end position="43"/>
    </location>
</feature>
<sequence>MFVPYNYEYAEMLHQFLTIYTSEFLMTMLFGVLFFLCLPVFFIEVSKSFIINNVTRLIPVISDSVFAGEQDRITESKKGFMHHTIPDKSQIRNNRHRLG</sequence>
<dbReference type="Proteomes" id="UP000533637">
    <property type="component" value="Unassembled WGS sequence"/>
</dbReference>
<comment type="caution">
    <text evidence="2">The sequence shown here is derived from an EMBL/GenBank/DDBJ whole genome shotgun (WGS) entry which is preliminary data.</text>
</comment>
<keyword evidence="1" id="KW-0472">Membrane</keyword>
<gene>
    <name evidence="2" type="ORF">GGQ57_001530</name>
</gene>
<keyword evidence="3" id="KW-1185">Reference proteome</keyword>